<feature type="domain" description="HTH cro/C1-type" evidence="2">
    <location>
        <begin position="9"/>
        <end position="63"/>
    </location>
</feature>
<organism evidence="3 4">
    <name type="scientific">Enterococcus termitis</name>
    <dbReference type="NCBI Taxonomy" id="332950"/>
    <lineage>
        <taxon>Bacteria</taxon>
        <taxon>Bacillati</taxon>
        <taxon>Bacillota</taxon>
        <taxon>Bacilli</taxon>
        <taxon>Lactobacillales</taxon>
        <taxon>Enterococcaceae</taxon>
        <taxon>Enterococcus</taxon>
    </lineage>
</organism>
<dbReference type="InterPro" id="IPR001387">
    <property type="entry name" value="Cro/C1-type_HTH"/>
</dbReference>
<evidence type="ECO:0000259" key="2">
    <source>
        <dbReference type="PROSITE" id="PS50943"/>
    </source>
</evidence>
<proteinExistence type="predicted"/>
<dbReference type="Pfam" id="PF01381">
    <property type="entry name" value="HTH_3"/>
    <property type="match status" value="1"/>
</dbReference>
<dbReference type="Gene3D" id="1.10.260.40">
    <property type="entry name" value="lambda repressor-like DNA-binding domains"/>
    <property type="match status" value="1"/>
</dbReference>
<accession>A0A1E5GB01</accession>
<protein>
    <submittedName>
        <fullName evidence="3">Transcriptional regulator</fullName>
    </submittedName>
</protein>
<evidence type="ECO:0000313" key="3">
    <source>
        <dbReference type="EMBL" id="OEG09882.1"/>
    </source>
</evidence>
<dbReference type="OrthoDB" id="9805856at2"/>
<comment type="caution">
    <text evidence="3">The sequence shown here is derived from an EMBL/GenBank/DDBJ whole genome shotgun (WGS) entry which is preliminary data.</text>
</comment>
<keyword evidence="4" id="KW-1185">Reference proteome</keyword>
<dbReference type="GO" id="GO:0003677">
    <property type="term" value="F:DNA binding"/>
    <property type="evidence" value="ECO:0007669"/>
    <property type="project" value="UniProtKB-KW"/>
</dbReference>
<dbReference type="SMART" id="SM00530">
    <property type="entry name" value="HTH_XRE"/>
    <property type="match status" value="1"/>
</dbReference>
<evidence type="ECO:0000313" key="4">
    <source>
        <dbReference type="Proteomes" id="UP000095094"/>
    </source>
</evidence>
<dbReference type="PANTHER" id="PTHR46558:SF11">
    <property type="entry name" value="HTH-TYPE TRANSCRIPTIONAL REGULATOR XRE"/>
    <property type="match status" value="1"/>
</dbReference>
<sequence length="270" mass="30875">MSLAVGKQIKKFRQEQKLSQQELADYLNISRQTISKWELGKSLPDLENVILLAEYFNVSVDVLIGYKKSGFLKTLFEGRKEKELIKMAKDTEQNRTALYSPYAQEIDTLFAQGKRVNAFLKLGEHIYPEVTFSRVMGNANCLCSFEDGKIVIDQIGVFKVLVNIPVEKQIAAFTLTDVKQINLSFGKYYRHIGGDFVTLIDVVTDNQIYLLWVNSLKVAHAIWHYPQFSSTSIQVTKDFEQALSIEDEESAVEAIRTQEKLIPLFYGKQQ</sequence>
<evidence type="ECO:0000256" key="1">
    <source>
        <dbReference type="ARBA" id="ARBA00023125"/>
    </source>
</evidence>
<dbReference type="InterPro" id="IPR010982">
    <property type="entry name" value="Lambda_DNA-bd_dom_sf"/>
</dbReference>
<keyword evidence="1" id="KW-0238">DNA-binding</keyword>
<dbReference type="SUPFAM" id="SSF47413">
    <property type="entry name" value="lambda repressor-like DNA-binding domains"/>
    <property type="match status" value="1"/>
</dbReference>
<dbReference type="CDD" id="cd00093">
    <property type="entry name" value="HTH_XRE"/>
    <property type="match status" value="1"/>
</dbReference>
<dbReference type="RefSeq" id="WP_069664635.1">
    <property type="nucleotide sequence ID" value="NZ_JBHUJJ010000001.1"/>
</dbReference>
<dbReference type="PROSITE" id="PS50943">
    <property type="entry name" value="HTH_CROC1"/>
    <property type="match status" value="1"/>
</dbReference>
<dbReference type="AlphaFoldDB" id="A0A1E5GB01"/>
<name>A0A1E5GB01_9ENTE</name>
<dbReference type="Proteomes" id="UP000095094">
    <property type="component" value="Unassembled WGS sequence"/>
</dbReference>
<dbReference type="PANTHER" id="PTHR46558">
    <property type="entry name" value="TRACRIPTIONAL REGULATORY PROTEIN-RELATED-RELATED"/>
    <property type="match status" value="1"/>
</dbReference>
<gene>
    <name evidence="3" type="ORF">BCR25_10290</name>
</gene>
<dbReference type="EMBL" id="MIJY01000044">
    <property type="protein sequence ID" value="OEG09882.1"/>
    <property type="molecule type" value="Genomic_DNA"/>
</dbReference>
<reference evidence="4" key="1">
    <citation type="submission" date="2016-09" db="EMBL/GenBank/DDBJ databases">
        <authorList>
            <person name="Gulvik C.A."/>
        </authorList>
    </citation>
    <scope>NUCLEOTIDE SEQUENCE [LARGE SCALE GENOMIC DNA]</scope>
    <source>
        <strain evidence="4">LMG 8895</strain>
    </source>
</reference>